<accession>A0A1D8UWI8</accession>
<keyword evidence="2 6" id="KW-1003">Cell membrane</keyword>
<keyword evidence="8" id="KW-1185">Reference proteome</keyword>
<dbReference type="AlphaFoldDB" id="A0A1D8UWI8"/>
<proteinExistence type="inferred from homology"/>
<evidence type="ECO:0000256" key="5">
    <source>
        <dbReference type="ARBA" id="ARBA00023136"/>
    </source>
</evidence>
<feature type="transmembrane region" description="Helical" evidence="6">
    <location>
        <begin position="71"/>
        <end position="96"/>
    </location>
</feature>
<dbReference type="GO" id="GO:0005886">
    <property type="term" value="C:plasma membrane"/>
    <property type="evidence" value="ECO:0007669"/>
    <property type="project" value="UniProtKB-SubCell"/>
</dbReference>
<keyword evidence="5 6" id="KW-0472">Membrane</keyword>
<feature type="transmembrane region" description="Helical" evidence="6">
    <location>
        <begin position="159"/>
        <end position="183"/>
    </location>
</feature>
<dbReference type="InterPro" id="IPR015414">
    <property type="entry name" value="TMEM64"/>
</dbReference>
<protein>
    <recommendedName>
        <fullName evidence="6">TVP38/TMEM64 family membrane protein</fullName>
    </recommendedName>
</protein>
<evidence type="ECO:0000313" key="8">
    <source>
        <dbReference type="Proteomes" id="UP000179145"/>
    </source>
</evidence>
<dbReference type="EMBL" id="CP014674">
    <property type="protein sequence ID" value="AOX17867.1"/>
    <property type="molecule type" value="Genomic_DNA"/>
</dbReference>
<dbReference type="Pfam" id="PF09335">
    <property type="entry name" value="VTT_dom"/>
    <property type="match status" value="1"/>
</dbReference>
<evidence type="ECO:0000256" key="4">
    <source>
        <dbReference type="ARBA" id="ARBA00022989"/>
    </source>
</evidence>
<evidence type="ECO:0000256" key="2">
    <source>
        <dbReference type="ARBA" id="ARBA00022475"/>
    </source>
</evidence>
<sequence length="231" mass="24764">MAGLGKPLLTIVFLLIVLFAAHRLPLTQSLLDLAASWRHNRAAPLLFLLIGLPYSAFGLPRQALCLAAGMVFGTGFGLVLASVATLGGNLAGFWWVRWPGTPEDRARWQNRFRGKLAPVGHALKVSPFQAVLTLRLMPVGSALFVTLAAGFYGIPFWPFLWATFLGALPQNLVFVLIGTGAHIGHGLQLSLGAALFIGSALLGIALMRRARREGSTLLEAASTTENDKKVN</sequence>
<dbReference type="Proteomes" id="UP000179145">
    <property type="component" value="Chromosome"/>
</dbReference>
<evidence type="ECO:0000256" key="3">
    <source>
        <dbReference type="ARBA" id="ARBA00022692"/>
    </source>
</evidence>
<keyword evidence="3 6" id="KW-0812">Transmembrane</keyword>
<evidence type="ECO:0000256" key="1">
    <source>
        <dbReference type="ARBA" id="ARBA00004651"/>
    </source>
</evidence>
<dbReference type="PANTHER" id="PTHR12677">
    <property type="entry name" value="GOLGI APPARATUS MEMBRANE PROTEIN TVP38-RELATED"/>
    <property type="match status" value="1"/>
</dbReference>
<comment type="similarity">
    <text evidence="6">Belongs to the TVP38/TMEM64 family.</text>
</comment>
<keyword evidence="4 6" id="KW-1133">Transmembrane helix</keyword>
<dbReference type="InterPro" id="IPR032816">
    <property type="entry name" value="VTT_dom"/>
</dbReference>
<dbReference type="KEGG" id="kba:A0U89_12825"/>
<name>A0A1D8UWI8_9PROT</name>
<feature type="transmembrane region" description="Helical" evidence="6">
    <location>
        <begin position="42"/>
        <end position="59"/>
    </location>
</feature>
<reference evidence="7 8" key="1">
    <citation type="journal article" date="2016" name="Microb. Cell Fact.">
        <title>Dissection of exopolysaccharide biosynthesis in Kozakia baliensis.</title>
        <authorList>
            <person name="Brandt J.U."/>
            <person name="Jakob F."/>
            <person name="Behr J."/>
            <person name="Geissler A.J."/>
            <person name="Vogel R.F."/>
        </authorList>
    </citation>
    <scope>NUCLEOTIDE SEQUENCE [LARGE SCALE GENOMIC DNA]</scope>
    <source>
        <strain evidence="7 8">DSM 14400</strain>
    </source>
</reference>
<feature type="transmembrane region" description="Helical" evidence="6">
    <location>
        <begin position="189"/>
        <end position="207"/>
    </location>
</feature>
<evidence type="ECO:0000256" key="6">
    <source>
        <dbReference type="RuleBase" id="RU366058"/>
    </source>
</evidence>
<dbReference type="eggNOG" id="COG0398">
    <property type="taxonomic scope" value="Bacteria"/>
</dbReference>
<dbReference type="PANTHER" id="PTHR12677:SF59">
    <property type="entry name" value="GOLGI APPARATUS MEMBRANE PROTEIN TVP38-RELATED"/>
    <property type="match status" value="1"/>
</dbReference>
<evidence type="ECO:0000313" key="7">
    <source>
        <dbReference type="EMBL" id="AOX17867.1"/>
    </source>
</evidence>
<feature type="transmembrane region" description="Helical" evidence="6">
    <location>
        <begin position="132"/>
        <end position="152"/>
    </location>
</feature>
<dbReference type="STRING" id="153496.A0U89_12825"/>
<gene>
    <name evidence="7" type="ORF">A0U89_12825</name>
</gene>
<organism evidence="7 8">
    <name type="scientific">Kozakia baliensis</name>
    <dbReference type="NCBI Taxonomy" id="153496"/>
    <lineage>
        <taxon>Bacteria</taxon>
        <taxon>Pseudomonadati</taxon>
        <taxon>Pseudomonadota</taxon>
        <taxon>Alphaproteobacteria</taxon>
        <taxon>Acetobacterales</taxon>
        <taxon>Acetobacteraceae</taxon>
        <taxon>Kozakia</taxon>
    </lineage>
</organism>
<comment type="subcellular location">
    <subcellularLocation>
        <location evidence="1 6">Cell membrane</location>
        <topology evidence="1 6">Multi-pass membrane protein</topology>
    </subcellularLocation>
</comment>